<evidence type="ECO:0008006" key="4">
    <source>
        <dbReference type="Google" id="ProtNLM"/>
    </source>
</evidence>
<dbReference type="AlphaFoldDB" id="A0A174VL59"/>
<dbReference type="RefSeq" id="WP_055184327.1">
    <property type="nucleotide sequence ID" value="NZ_CABHIH010000001.1"/>
</dbReference>
<dbReference type="Gene3D" id="2.20.28.30">
    <property type="entry name" value="RNA polymerase ii, chain L"/>
    <property type="match status" value="1"/>
</dbReference>
<keyword evidence="1" id="KW-0472">Membrane</keyword>
<keyword evidence="3" id="KW-1185">Reference proteome</keyword>
<keyword evidence="1" id="KW-1133">Transmembrane helix</keyword>
<dbReference type="Proteomes" id="UP000092714">
    <property type="component" value="Unassembled WGS sequence"/>
</dbReference>
<gene>
    <name evidence="2" type="ORF">CP373A1_07355</name>
</gene>
<keyword evidence="1" id="KW-0812">Transmembrane</keyword>
<evidence type="ECO:0000256" key="1">
    <source>
        <dbReference type="SAM" id="Phobius"/>
    </source>
</evidence>
<evidence type="ECO:0000313" key="3">
    <source>
        <dbReference type="Proteomes" id="UP000092714"/>
    </source>
</evidence>
<accession>A0A174VL59</accession>
<dbReference type="eggNOG" id="COG1594">
    <property type="taxonomic scope" value="Bacteria"/>
</dbReference>
<dbReference type="PANTHER" id="PTHR37826">
    <property type="entry name" value="FLOTILLIN BAND_7_5 DOMAIN PROTEIN"/>
    <property type="match status" value="1"/>
</dbReference>
<reference evidence="2 3" key="1">
    <citation type="submission" date="2016-06" db="EMBL/GenBank/DDBJ databases">
        <authorList>
            <person name="Kjaerup R.B."/>
            <person name="Dalgaard T.S."/>
            <person name="Juul-Madsen H.R."/>
        </authorList>
    </citation>
    <scope>NUCLEOTIDE SEQUENCE [LARGE SCALE GENOMIC DNA]</scope>
    <source>
        <strain evidence="2 3">373-A1</strain>
    </source>
</reference>
<name>A0A174VL59_9CLOT</name>
<evidence type="ECO:0000313" key="2">
    <source>
        <dbReference type="EMBL" id="OBY11304.1"/>
    </source>
</evidence>
<proteinExistence type="predicted"/>
<comment type="caution">
    <text evidence="2">The sequence shown here is derived from an EMBL/GenBank/DDBJ whole genome shotgun (WGS) entry which is preliminary data.</text>
</comment>
<organism evidence="2 3">
    <name type="scientific">Clostridium paraputrificum</name>
    <dbReference type="NCBI Taxonomy" id="29363"/>
    <lineage>
        <taxon>Bacteria</taxon>
        <taxon>Bacillati</taxon>
        <taxon>Bacillota</taxon>
        <taxon>Clostridia</taxon>
        <taxon>Eubacteriales</taxon>
        <taxon>Clostridiaceae</taxon>
        <taxon>Clostridium</taxon>
    </lineage>
</organism>
<dbReference type="PANTHER" id="PTHR37826:SF3">
    <property type="entry name" value="J DOMAIN-CONTAINING PROTEIN"/>
    <property type="match status" value="1"/>
</dbReference>
<dbReference type="OrthoDB" id="3182597at2"/>
<sequence>MSSTVYKCEGCGGVMEFDAKAQCLKCPNCGNSENVKSNDGIIEEHTLTIDAKRSIKVEIKETQTMECKGCGALIEVSGLETAKKCPYCGSAYVLAEKQEETLIPDGVVPFKIDKNDAHERFNTWMKKRLLAPSELKNLYQRGGFQSIYVPYWTFDAQASFDYTAEGGRDRTVTRTGTDGKTYRKVVTDWYFTSGHIENFFDDIQVPASIRYKSGLFKGIEPFNLKQLLPYSPDYISGHLSENYSVDLESGHRDAIGIMNDGVRSMAESNVRRRYDRVRSVRLSGGYSNETYKYILIPVYSTTYNYKGKNYTVMINGQTGKVSGLYPYSIAKIVLIVIVLIIVFCLFMYLSNS</sequence>
<feature type="transmembrane region" description="Helical" evidence="1">
    <location>
        <begin position="324"/>
        <end position="349"/>
    </location>
</feature>
<protein>
    <recommendedName>
        <fullName evidence="4">DNA-directed RNA polymerase subunit P</fullName>
    </recommendedName>
</protein>
<dbReference type="EMBL" id="MAPZ01000016">
    <property type="protein sequence ID" value="OBY11304.1"/>
    <property type="molecule type" value="Genomic_DNA"/>
</dbReference>